<accession>A0A9D2PGM7</accession>
<dbReference type="PIRSF" id="PIRSF000774">
    <property type="entry name" value="RpoN"/>
    <property type="match status" value="1"/>
</dbReference>
<name>A0A9D2PGM7_9FIRM</name>
<proteinExistence type="inferred from homology"/>
<evidence type="ECO:0000256" key="2">
    <source>
        <dbReference type="ARBA" id="ARBA00022478"/>
    </source>
</evidence>
<dbReference type="PROSITE" id="PS00718">
    <property type="entry name" value="SIGMA54_2"/>
    <property type="match status" value="1"/>
</dbReference>
<dbReference type="Pfam" id="PF04552">
    <property type="entry name" value="Sigma54_DBD"/>
    <property type="match status" value="1"/>
</dbReference>
<dbReference type="GO" id="GO:0016987">
    <property type="term" value="F:sigma factor activity"/>
    <property type="evidence" value="ECO:0007669"/>
    <property type="project" value="UniProtKB-KW"/>
</dbReference>
<keyword evidence="8" id="KW-0804">Transcription</keyword>
<keyword evidence="5" id="KW-0805">Transcription regulation</keyword>
<dbReference type="Gene3D" id="1.10.10.1330">
    <property type="entry name" value="RNA polymerase sigma-54 factor, core-binding domain"/>
    <property type="match status" value="1"/>
</dbReference>
<dbReference type="NCBIfam" id="TIGR02395">
    <property type="entry name" value="rpoN_sigma"/>
    <property type="match status" value="1"/>
</dbReference>
<dbReference type="Pfam" id="PF04963">
    <property type="entry name" value="Sigma54_CBD"/>
    <property type="match status" value="1"/>
</dbReference>
<dbReference type="InterPro" id="IPR000394">
    <property type="entry name" value="RNA_pol_sigma_54"/>
</dbReference>
<gene>
    <name evidence="11" type="primary">rpoN</name>
    <name evidence="11" type="ORF">H9754_01660</name>
</gene>
<reference evidence="11" key="2">
    <citation type="submission" date="2021-04" db="EMBL/GenBank/DDBJ databases">
        <authorList>
            <person name="Gilroy R."/>
        </authorList>
    </citation>
    <scope>NUCLEOTIDE SEQUENCE</scope>
    <source>
        <strain evidence="11">ChiSjej3B21-8574</strain>
    </source>
</reference>
<protein>
    <submittedName>
        <fullName evidence="11">RNA polymerase factor sigma-54</fullName>
    </submittedName>
</protein>
<evidence type="ECO:0000259" key="9">
    <source>
        <dbReference type="Pfam" id="PF04552"/>
    </source>
</evidence>
<reference evidence="11" key="1">
    <citation type="journal article" date="2021" name="PeerJ">
        <title>Extensive microbial diversity within the chicken gut microbiome revealed by metagenomics and culture.</title>
        <authorList>
            <person name="Gilroy R."/>
            <person name="Ravi A."/>
            <person name="Getino M."/>
            <person name="Pursley I."/>
            <person name="Horton D.L."/>
            <person name="Alikhan N.F."/>
            <person name="Baker D."/>
            <person name="Gharbi K."/>
            <person name="Hall N."/>
            <person name="Watson M."/>
            <person name="Adriaenssens E.M."/>
            <person name="Foster-Nyarko E."/>
            <person name="Jarju S."/>
            <person name="Secka A."/>
            <person name="Antonio M."/>
            <person name="Oren A."/>
            <person name="Chaudhuri R.R."/>
            <person name="La Ragione R."/>
            <person name="Hildebrand F."/>
            <person name="Pallen M.J."/>
        </authorList>
    </citation>
    <scope>NUCLEOTIDE SEQUENCE</scope>
    <source>
        <strain evidence="11">ChiSjej3B21-8574</strain>
    </source>
</reference>
<feature type="domain" description="RNA polymerase sigma factor 54 core-binding" evidence="10">
    <location>
        <begin position="64"/>
        <end position="252"/>
    </location>
</feature>
<keyword evidence="6" id="KW-0731">Sigma factor</keyword>
<dbReference type="GO" id="GO:0016779">
    <property type="term" value="F:nucleotidyltransferase activity"/>
    <property type="evidence" value="ECO:0007669"/>
    <property type="project" value="UniProtKB-KW"/>
</dbReference>
<dbReference type="PRINTS" id="PR00045">
    <property type="entry name" value="SIGMA54FCT"/>
</dbReference>
<keyword evidence="7" id="KW-0238">DNA-binding</keyword>
<evidence type="ECO:0000313" key="12">
    <source>
        <dbReference type="Proteomes" id="UP000823904"/>
    </source>
</evidence>
<dbReference type="PANTHER" id="PTHR32248">
    <property type="entry name" value="RNA POLYMERASE SIGMA-54 FACTOR"/>
    <property type="match status" value="1"/>
</dbReference>
<evidence type="ECO:0000256" key="1">
    <source>
        <dbReference type="ARBA" id="ARBA00008798"/>
    </source>
</evidence>
<dbReference type="GO" id="GO:0001216">
    <property type="term" value="F:DNA-binding transcription activator activity"/>
    <property type="evidence" value="ECO:0007669"/>
    <property type="project" value="InterPro"/>
</dbReference>
<dbReference type="PANTHER" id="PTHR32248:SF4">
    <property type="entry name" value="RNA POLYMERASE SIGMA-54 FACTOR"/>
    <property type="match status" value="1"/>
</dbReference>
<sequence length="421" mass="48422">MGLTFTTEQKQTVSQRLIHMVNLLQMNRQDLLVYLEEQSMENPLLEVDDAIYSYMPSHTEENWIEQLEGRRESLRDELMEQLILESCDPEEMGIMEDMIYSLDENGFLGEDVSSIAERCGAAVETVRKCLRRIQSLEPAGIGAGGLKECLLIQLRRLPERNSTAEEIVEKYLDLVAKNHMASIAGKIGCSAAQVRKACALIRTLNPRPVNGFYEEENVKYILPDFMIRRTDGGLVIETADYSQDFVGVSKVYQEMSSLSQNDASYIRTKTREAEEVIRMIGNRKQTLQNIMEHIAGRQKDFFMKGQRYLEPLSMRDVADQMGIHESTVSRAVSGKYFQCEWGVFPVKYLFVRGTDRGQVSVEEVKERIWQLIRSEDKRKPFSDMKLQRFLAEEGYQISRRTVAKYRAQMNLKDASGRKNLS</sequence>
<evidence type="ECO:0000256" key="8">
    <source>
        <dbReference type="ARBA" id="ARBA00023163"/>
    </source>
</evidence>
<dbReference type="PROSITE" id="PS50044">
    <property type="entry name" value="SIGMA54_3"/>
    <property type="match status" value="1"/>
</dbReference>
<organism evidence="11 12">
    <name type="scientific">Candidatus Anaerostipes avistercoris</name>
    <dbReference type="NCBI Taxonomy" id="2838462"/>
    <lineage>
        <taxon>Bacteria</taxon>
        <taxon>Bacillati</taxon>
        <taxon>Bacillota</taxon>
        <taxon>Clostridia</taxon>
        <taxon>Lachnospirales</taxon>
        <taxon>Lachnospiraceae</taxon>
        <taxon>Anaerostipes</taxon>
    </lineage>
</organism>
<dbReference type="InterPro" id="IPR007046">
    <property type="entry name" value="RNA_pol_sigma_54_core-bd"/>
</dbReference>
<keyword evidence="3" id="KW-0808">Transferase</keyword>
<keyword evidence="4" id="KW-0548">Nucleotidyltransferase</keyword>
<evidence type="ECO:0000256" key="7">
    <source>
        <dbReference type="ARBA" id="ARBA00023125"/>
    </source>
</evidence>
<evidence type="ECO:0000256" key="5">
    <source>
        <dbReference type="ARBA" id="ARBA00023015"/>
    </source>
</evidence>
<dbReference type="AlphaFoldDB" id="A0A9D2PGM7"/>
<evidence type="ECO:0000256" key="3">
    <source>
        <dbReference type="ARBA" id="ARBA00022679"/>
    </source>
</evidence>
<dbReference type="InterPro" id="IPR007634">
    <property type="entry name" value="RNA_pol_sigma_54_DNA-bd"/>
</dbReference>
<evidence type="ECO:0000256" key="4">
    <source>
        <dbReference type="ARBA" id="ARBA00022695"/>
    </source>
</evidence>
<dbReference type="PROSITE" id="PS00717">
    <property type="entry name" value="SIGMA54_1"/>
    <property type="match status" value="1"/>
</dbReference>
<feature type="domain" description="RNA polymerase sigma factor 54 DNA-binding" evidence="9">
    <location>
        <begin position="264"/>
        <end position="418"/>
    </location>
</feature>
<evidence type="ECO:0000256" key="6">
    <source>
        <dbReference type="ARBA" id="ARBA00023082"/>
    </source>
</evidence>
<dbReference type="GO" id="GO:0003677">
    <property type="term" value="F:DNA binding"/>
    <property type="evidence" value="ECO:0007669"/>
    <property type="project" value="UniProtKB-KW"/>
</dbReference>
<dbReference type="Proteomes" id="UP000823904">
    <property type="component" value="Unassembled WGS sequence"/>
</dbReference>
<comment type="caution">
    <text evidence="11">The sequence shown here is derived from an EMBL/GenBank/DDBJ whole genome shotgun (WGS) entry which is preliminary data.</text>
</comment>
<comment type="similarity">
    <text evidence="1">Belongs to the sigma-54 factor family.</text>
</comment>
<dbReference type="GO" id="GO:0000428">
    <property type="term" value="C:DNA-directed RNA polymerase complex"/>
    <property type="evidence" value="ECO:0007669"/>
    <property type="project" value="UniProtKB-KW"/>
</dbReference>
<dbReference type="Gene3D" id="1.10.10.60">
    <property type="entry name" value="Homeodomain-like"/>
    <property type="match status" value="1"/>
</dbReference>
<keyword evidence="2" id="KW-0240">DNA-directed RNA polymerase</keyword>
<dbReference type="InterPro" id="IPR038709">
    <property type="entry name" value="RpoN_core-bd_sf"/>
</dbReference>
<evidence type="ECO:0000259" key="10">
    <source>
        <dbReference type="Pfam" id="PF04963"/>
    </source>
</evidence>
<evidence type="ECO:0000313" key="11">
    <source>
        <dbReference type="EMBL" id="HJC49283.1"/>
    </source>
</evidence>
<dbReference type="EMBL" id="DWWD01000009">
    <property type="protein sequence ID" value="HJC49283.1"/>
    <property type="molecule type" value="Genomic_DNA"/>
</dbReference>
<dbReference type="GO" id="GO:0006352">
    <property type="term" value="P:DNA-templated transcription initiation"/>
    <property type="evidence" value="ECO:0007669"/>
    <property type="project" value="InterPro"/>
</dbReference>
<dbReference type="Pfam" id="PF00309">
    <property type="entry name" value="Sigma54_AID"/>
    <property type="match status" value="1"/>
</dbReference>